<dbReference type="GO" id="GO:0006508">
    <property type="term" value="P:proteolysis"/>
    <property type="evidence" value="ECO:0007669"/>
    <property type="project" value="UniProtKB-KW"/>
</dbReference>
<dbReference type="EMBL" id="FNKK01000002">
    <property type="protein sequence ID" value="SDR31606.1"/>
    <property type="molecule type" value="Genomic_DNA"/>
</dbReference>
<keyword evidence="2 5" id="KW-0645">Protease</keyword>
<protein>
    <submittedName>
        <fullName evidence="7">Subtilase family protein</fullName>
    </submittedName>
</protein>
<dbReference type="AlphaFoldDB" id="A0A1H1I2N5"/>
<dbReference type="PROSITE" id="PS00136">
    <property type="entry name" value="SUBTILASE_ASP"/>
    <property type="match status" value="1"/>
</dbReference>
<dbReference type="Gene3D" id="3.40.50.200">
    <property type="entry name" value="Peptidase S8/S53 domain"/>
    <property type="match status" value="1"/>
</dbReference>
<dbReference type="InterPro" id="IPR023827">
    <property type="entry name" value="Peptidase_S8_Asp-AS"/>
</dbReference>
<dbReference type="SUPFAM" id="SSF52743">
    <property type="entry name" value="Subtilisin-like"/>
    <property type="match status" value="1"/>
</dbReference>
<comment type="similarity">
    <text evidence="1 5">Belongs to the peptidase S8 family.</text>
</comment>
<evidence type="ECO:0000256" key="5">
    <source>
        <dbReference type="PROSITE-ProRule" id="PRU01240"/>
    </source>
</evidence>
<evidence type="ECO:0000256" key="1">
    <source>
        <dbReference type="ARBA" id="ARBA00011073"/>
    </source>
</evidence>
<dbReference type="PANTHER" id="PTHR43806:SF11">
    <property type="entry name" value="CEREVISIN-RELATED"/>
    <property type="match status" value="1"/>
</dbReference>
<dbReference type="Proteomes" id="UP000217103">
    <property type="component" value="Unassembled WGS sequence"/>
</dbReference>
<dbReference type="CDD" id="cd00306">
    <property type="entry name" value="Peptidases_S8_S53"/>
    <property type="match status" value="1"/>
</dbReference>
<dbReference type="GO" id="GO:0004252">
    <property type="term" value="F:serine-type endopeptidase activity"/>
    <property type="evidence" value="ECO:0007669"/>
    <property type="project" value="UniProtKB-UniRule"/>
</dbReference>
<feature type="active site" description="Charge relay system" evidence="5">
    <location>
        <position position="120"/>
    </location>
</feature>
<dbReference type="STRING" id="35622.SAMN04489764_5077"/>
<keyword evidence="3 5" id="KW-0378">Hydrolase</keyword>
<feature type="active site" description="Charge relay system" evidence="5">
    <location>
        <position position="309"/>
    </location>
</feature>
<evidence type="ECO:0000313" key="7">
    <source>
        <dbReference type="EMBL" id="SDR31606.1"/>
    </source>
</evidence>
<evidence type="ECO:0000259" key="6">
    <source>
        <dbReference type="Pfam" id="PF00082"/>
    </source>
</evidence>
<dbReference type="InterPro" id="IPR000209">
    <property type="entry name" value="Peptidase_S8/S53_dom"/>
</dbReference>
<feature type="active site" description="Charge relay system" evidence="5">
    <location>
        <position position="158"/>
    </location>
</feature>
<reference evidence="7 8" key="1">
    <citation type="submission" date="2016-10" db="EMBL/GenBank/DDBJ databases">
        <authorList>
            <person name="de Groot N.N."/>
        </authorList>
    </citation>
    <scope>NUCLEOTIDE SEQUENCE [LARGE SCALE GENOMIC DNA]</scope>
    <source>
        <strain evidence="7 8">DSM 43794</strain>
    </source>
</reference>
<organism evidence="7 8">
    <name type="scientific">Thermostaphylospora chromogena</name>
    <dbReference type="NCBI Taxonomy" id="35622"/>
    <lineage>
        <taxon>Bacteria</taxon>
        <taxon>Bacillati</taxon>
        <taxon>Actinomycetota</taxon>
        <taxon>Actinomycetes</taxon>
        <taxon>Streptosporangiales</taxon>
        <taxon>Thermomonosporaceae</taxon>
        <taxon>Thermostaphylospora</taxon>
    </lineage>
</organism>
<name>A0A1H1I2N5_9ACTN</name>
<accession>A0A1H1I2N5</accession>
<dbReference type="InterPro" id="IPR036852">
    <property type="entry name" value="Peptidase_S8/S53_dom_sf"/>
</dbReference>
<evidence type="ECO:0000313" key="8">
    <source>
        <dbReference type="Proteomes" id="UP000217103"/>
    </source>
</evidence>
<dbReference type="InterPro" id="IPR015500">
    <property type="entry name" value="Peptidase_S8_subtilisin-rel"/>
</dbReference>
<keyword evidence="4 5" id="KW-0720">Serine protease</keyword>
<dbReference type="InterPro" id="IPR050131">
    <property type="entry name" value="Peptidase_S8_subtilisin-like"/>
</dbReference>
<evidence type="ECO:0000256" key="4">
    <source>
        <dbReference type="ARBA" id="ARBA00022825"/>
    </source>
</evidence>
<dbReference type="RefSeq" id="WP_242659547.1">
    <property type="nucleotide sequence ID" value="NZ_FNKK01000002.1"/>
</dbReference>
<gene>
    <name evidence="7" type="ORF">SAMN04489764_5077</name>
</gene>
<proteinExistence type="inferred from homology"/>
<keyword evidence="8" id="KW-1185">Reference proteome</keyword>
<dbReference type="Pfam" id="PF00082">
    <property type="entry name" value="Peptidase_S8"/>
    <property type="match status" value="1"/>
</dbReference>
<evidence type="ECO:0000256" key="2">
    <source>
        <dbReference type="ARBA" id="ARBA00022670"/>
    </source>
</evidence>
<feature type="domain" description="Peptidase S8/S53" evidence="6">
    <location>
        <begin position="112"/>
        <end position="322"/>
    </location>
</feature>
<dbReference type="PANTHER" id="PTHR43806">
    <property type="entry name" value="PEPTIDASE S8"/>
    <property type="match status" value="1"/>
</dbReference>
<dbReference type="PROSITE" id="PS51892">
    <property type="entry name" value="SUBTILASE"/>
    <property type="match status" value="1"/>
</dbReference>
<dbReference type="PRINTS" id="PR00723">
    <property type="entry name" value="SUBTILISIN"/>
</dbReference>
<evidence type="ECO:0000256" key="3">
    <source>
        <dbReference type="ARBA" id="ARBA00022801"/>
    </source>
</evidence>
<sequence>MNPHMGDGEEIAEARLGTGPAAFIRPQQILIEESAADAVERWGWTLSVEDGFRLVRLASGVDPCELAAELRAAGHRASPNHIMVGQPLYWGGPSSRPFPAPFVAPPPDGPASGVTVAVLDTGIAEHPWWRDSAWYAERPPGADEFPAGGTPPAGQVGHGTFVAGLVLRRAPGVRLRVGKVLDARGVTDEATLLRALARLRVDPPDVLNLSLGGHTVDDRPSPLLADAVAALSRTVVVACAGNTASGRPMWPAALPGVIAVAALDATGERAAPFTAFGPWVDACARGEWLASSYLAVGEFAGYARWSGTSFATALVTGAIADAARETRDARAAATRVLDPSRNPEIPSLGVHVPGLAR</sequence>